<gene>
    <name evidence="3" type="ORF">S03H2_12494</name>
</gene>
<evidence type="ECO:0000256" key="1">
    <source>
        <dbReference type="SAM" id="Coils"/>
    </source>
</evidence>
<keyword evidence="2" id="KW-0812">Transmembrane</keyword>
<proteinExistence type="predicted"/>
<keyword evidence="2" id="KW-0472">Membrane</keyword>
<evidence type="ECO:0000313" key="3">
    <source>
        <dbReference type="EMBL" id="GAH46914.1"/>
    </source>
</evidence>
<reference evidence="3" key="1">
    <citation type="journal article" date="2014" name="Front. Microbiol.">
        <title>High frequency of phylogenetically diverse reductive dehalogenase-homologous genes in deep subseafloor sedimentary metagenomes.</title>
        <authorList>
            <person name="Kawai M."/>
            <person name="Futagami T."/>
            <person name="Toyoda A."/>
            <person name="Takaki Y."/>
            <person name="Nishi S."/>
            <person name="Hori S."/>
            <person name="Arai W."/>
            <person name="Tsubouchi T."/>
            <person name="Morono Y."/>
            <person name="Uchiyama I."/>
            <person name="Ito T."/>
            <person name="Fujiyama A."/>
            <person name="Inagaki F."/>
            <person name="Takami H."/>
        </authorList>
    </citation>
    <scope>NUCLEOTIDE SEQUENCE</scope>
    <source>
        <strain evidence="3">Expedition CK06-06</strain>
    </source>
</reference>
<feature type="transmembrane region" description="Helical" evidence="2">
    <location>
        <begin position="6"/>
        <end position="26"/>
    </location>
</feature>
<keyword evidence="2" id="KW-1133">Transmembrane helix</keyword>
<dbReference type="EMBL" id="BARU01006356">
    <property type="protein sequence ID" value="GAH46914.1"/>
    <property type="molecule type" value="Genomic_DNA"/>
</dbReference>
<protein>
    <submittedName>
        <fullName evidence="3">Uncharacterized protein</fullName>
    </submittedName>
</protein>
<feature type="coiled-coil region" evidence="1">
    <location>
        <begin position="33"/>
        <end position="60"/>
    </location>
</feature>
<dbReference type="AlphaFoldDB" id="X1GZ68"/>
<comment type="caution">
    <text evidence="3">The sequence shown here is derived from an EMBL/GenBank/DDBJ whole genome shotgun (WGS) entry which is preliminary data.</text>
</comment>
<sequence length="128" mass="15207">MALVILILKYVAALIVGGIICFYFLFPMIGQWLKGLVKRLEDANKRMEQEREKILNQTTKRTYDDQKAIDGLYMDESDIKSAYERRWISPEDWEEEKFLDQCKERKDGKIDIQKLEDRTGKRKVDRQG</sequence>
<accession>X1GZ68</accession>
<organism evidence="3">
    <name type="scientific">marine sediment metagenome</name>
    <dbReference type="NCBI Taxonomy" id="412755"/>
    <lineage>
        <taxon>unclassified sequences</taxon>
        <taxon>metagenomes</taxon>
        <taxon>ecological metagenomes</taxon>
    </lineage>
</organism>
<keyword evidence="1" id="KW-0175">Coiled coil</keyword>
<name>X1GZ68_9ZZZZ</name>
<evidence type="ECO:0000256" key="2">
    <source>
        <dbReference type="SAM" id="Phobius"/>
    </source>
</evidence>